<accession>F2UNR6</accession>
<dbReference type="EMBL" id="GL832985">
    <property type="protein sequence ID" value="EGD79271.1"/>
    <property type="molecule type" value="Genomic_DNA"/>
</dbReference>
<dbReference type="GeneID" id="16069587"/>
<sequence length="89" mass="10074">MCLVLETDVAAWFINKRKVYPVKPDLDDSKLPPIDIPIVRAQRGATKQGEEMGQIMHTVVTLGEAFFRARASEESGKMPKTRTRMSRNL</sequence>
<evidence type="ECO:0000313" key="1">
    <source>
        <dbReference type="EMBL" id="EGD79271.1"/>
    </source>
</evidence>
<protein>
    <submittedName>
        <fullName evidence="1">Uncharacterized protein</fullName>
    </submittedName>
</protein>
<name>F2UNR6_SALR5</name>
<evidence type="ECO:0000313" key="2">
    <source>
        <dbReference type="Proteomes" id="UP000007799"/>
    </source>
</evidence>
<dbReference type="Proteomes" id="UP000007799">
    <property type="component" value="Unassembled WGS sequence"/>
</dbReference>
<organism evidence="2">
    <name type="scientific">Salpingoeca rosetta (strain ATCC 50818 / BSB-021)</name>
    <dbReference type="NCBI Taxonomy" id="946362"/>
    <lineage>
        <taxon>Eukaryota</taxon>
        <taxon>Choanoflagellata</taxon>
        <taxon>Craspedida</taxon>
        <taxon>Salpingoecidae</taxon>
        <taxon>Salpingoeca</taxon>
    </lineage>
</organism>
<dbReference type="RefSeq" id="XP_004989042.1">
    <property type="nucleotide sequence ID" value="XM_004988985.1"/>
</dbReference>
<keyword evidence="2" id="KW-1185">Reference proteome</keyword>
<reference evidence="1" key="1">
    <citation type="submission" date="2009-08" db="EMBL/GenBank/DDBJ databases">
        <title>Annotation of Salpingoeca rosetta.</title>
        <authorList>
            <consortium name="The Broad Institute Genome Sequencing Platform"/>
            <person name="Russ C."/>
            <person name="Cuomo C."/>
            <person name="Burger G."/>
            <person name="Gray M.W."/>
            <person name="Holland P.W.H."/>
            <person name="King N."/>
            <person name="Lang F.B.F."/>
            <person name="Roger A.J."/>
            <person name="Ruiz-Trillo I."/>
            <person name="Young S.K."/>
            <person name="Zeng Q."/>
            <person name="Gargeya S."/>
            <person name="Alvarado L."/>
            <person name="Berlin A."/>
            <person name="Chapman S.B."/>
            <person name="Chen Z."/>
            <person name="Freedman E."/>
            <person name="Gellesch M."/>
            <person name="Goldberg J."/>
            <person name="Griggs A."/>
            <person name="Gujja S."/>
            <person name="Heilman E."/>
            <person name="Heiman D."/>
            <person name="Howarth C."/>
            <person name="Mehta T."/>
            <person name="Neiman D."/>
            <person name="Pearson M."/>
            <person name="Roberts A."/>
            <person name="Saif S."/>
            <person name="Shea T."/>
            <person name="Shenoy N."/>
            <person name="Sisk P."/>
            <person name="Stolte C."/>
            <person name="Sykes S."/>
            <person name="White J."/>
            <person name="Yandava C."/>
            <person name="Haas B."/>
            <person name="Nusbaum C."/>
            <person name="Birren B."/>
        </authorList>
    </citation>
    <scope>NUCLEOTIDE SEQUENCE [LARGE SCALE GENOMIC DNA]</scope>
    <source>
        <strain evidence="1">ATCC 50818</strain>
    </source>
</reference>
<dbReference type="AlphaFoldDB" id="F2UNR6"/>
<gene>
    <name evidence="1" type="ORF">PTSG_12910</name>
</gene>
<dbReference type="InParanoid" id="F2UNR6"/>
<proteinExistence type="predicted"/>
<dbReference type="KEGG" id="sre:PTSG_12910"/>